<dbReference type="RefSeq" id="WP_368580627.1">
    <property type="nucleotide sequence ID" value="NZ_JBFPKB010000026.1"/>
</dbReference>
<sequence length="62" mass="6928">MKHPELTLQAVKEIQAVQRRSWSAANRIEQLKAFLEIRKTVEAVATVAGFNVVSRLLVALVV</sequence>
<evidence type="ECO:0000313" key="1">
    <source>
        <dbReference type="EMBL" id="MEX3753821.1"/>
    </source>
</evidence>
<comment type="caution">
    <text evidence="1">The sequence shown here is derived from an EMBL/GenBank/DDBJ whole genome shotgun (WGS) entry which is preliminary data.</text>
</comment>
<organism evidence="1 2">
    <name type="scientific">Paraburkholderia phenoliruptrix</name>
    <dbReference type="NCBI Taxonomy" id="252970"/>
    <lineage>
        <taxon>Bacteria</taxon>
        <taxon>Pseudomonadati</taxon>
        <taxon>Pseudomonadota</taxon>
        <taxon>Betaproteobacteria</taxon>
        <taxon>Burkholderiales</taxon>
        <taxon>Burkholderiaceae</taxon>
        <taxon>Paraburkholderia</taxon>
    </lineage>
</organism>
<accession>A0ABV3WKP4</accession>
<dbReference type="Gene3D" id="1.20.1290.10">
    <property type="entry name" value="AhpD-like"/>
    <property type="match status" value="1"/>
</dbReference>
<dbReference type="Proteomes" id="UP001558535">
    <property type="component" value="Unassembled WGS sequence"/>
</dbReference>
<dbReference type="EMBL" id="JBFPKE010000018">
    <property type="protein sequence ID" value="MEX3753821.1"/>
    <property type="molecule type" value="Genomic_DNA"/>
</dbReference>
<dbReference type="InterPro" id="IPR029032">
    <property type="entry name" value="AhpD-like"/>
</dbReference>
<gene>
    <name evidence="1" type="ORF">AB3X84_27945</name>
</gene>
<reference evidence="1 2" key="1">
    <citation type="submission" date="2024-07" db="EMBL/GenBank/DDBJ databases">
        <title>A survey of Mimosa microsymbionts across Brazilian biomes reveals a high diversity of Paraburkholderia nodulating endemic species, but also that Cupriavidus is common as a symbiont of widespread species.</title>
        <authorList>
            <person name="Rouws L."/>
            <person name="Barauna A."/>
            <person name="Beukes C."/>
            <person name="Rouws J.R.C."/>
            <person name="De Faria S.M."/>
            <person name="Gross E."/>
            <person name="Bueno Dos Reis Junior F."/>
            <person name="Simon M.F."/>
            <person name="Maluk M."/>
            <person name="Odee D.W."/>
            <person name="Kenicer G."/>
            <person name="Young J.P.W."/>
            <person name="Reis V.M."/>
            <person name="Zilli J."/>
            <person name="James E.K."/>
        </authorList>
    </citation>
    <scope>NUCLEOTIDE SEQUENCE [LARGE SCALE GENOMIC DNA]</scope>
    <source>
        <strain evidence="1 2">BR14375</strain>
    </source>
</reference>
<evidence type="ECO:0000313" key="2">
    <source>
        <dbReference type="Proteomes" id="UP001558535"/>
    </source>
</evidence>
<proteinExistence type="predicted"/>
<keyword evidence="2" id="KW-1185">Reference proteome</keyword>
<name>A0ABV3WKP4_9BURK</name>
<protein>
    <submittedName>
        <fullName evidence="1">Uncharacterized protein</fullName>
    </submittedName>
</protein>